<dbReference type="SUPFAM" id="SSF51430">
    <property type="entry name" value="NAD(P)-linked oxidoreductase"/>
    <property type="match status" value="1"/>
</dbReference>
<evidence type="ECO:0000256" key="1">
    <source>
        <dbReference type="ARBA" id="ARBA00007905"/>
    </source>
</evidence>
<feature type="domain" description="NADP-dependent oxidoreductase" evidence="4">
    <location>
        <begin position="20"/>
        <end position="277"/>
    </location>
</feature>
<sequence length="278" mass="32056">MNYVTSNQNVSIPCMLYGTAWKKERTADLVALALQSGFRGIDTACQPKHYEEALVGEGCERFYAKGGTREELYLQTKFTPYDGQDPLKIPYDPHTSLEEQIITSCEMSKHNLQTSYLDSLLLHSPLFPYNNLLKAWNVFESLFEEGEVRQIGISNCYDLSLLQTFYEHVRIKPSVVQNRFYADVHYDKTLRSWANEKGIIYQSFWTLSANPHILHSPPMREIVNIYGKSAEQIFYRYVIQKGIVPLNGTTSALHMKEDLSIFEFSLDEKDVERIDALL</sequence>
<evidence type="ECO:0000256" key="2">
    <source>
        <dbReference type="ARBA" id="ARBA00022857"/>
    </source>
</evidence>
<dbReference type="InterPro" id="IPR036812">
    <property type="entry name" value="NAD(P)_OxRdtase_dom_sf"/>
</dbReference>
<dbReference type="InterPro" id="IPR023210">
    <property type="entry name" value="NADP_OxRdtase_dom"/>
</dbReference>
<evidence type="ECO:0000259" key="4">
    <source>
        <dbReference type="Pfam" id="PF00248"/>
    </source>
</evidence>
<dbReference type="PANTHER" id="PTHR43827:SF3">
    <property type="entry name" value="NADP-DEPENDENT OXIDOREDUCTASE DOMAIN-CONTAINING PROTEIN"/>
    <property type="match status" value="1"/>
</dbReference>
<dbReference type="OrthoDB" id="5328358at2"/>
<keyword evidence="3 5" id="KW-0560">Oxidoreductase</keyword>
<dbReference type="EC" id="1.-.-.-" evidence="5"/>
<dbReference type="GO" id="GO:0016616">
    <property type="term" value="F:oxidoreductase activity, acting on the CH-OH group of donors, NAD or NADP as acceptor"/>
    <property type="evidence" value="ECO:0007669"/>
    <property type="project" value="UniProtKB-ARBA"/>
</dbReference>
<reference evidence="6" key="1">
    <citation type="submission" date="2017-09" db="EMBL/GenBank/DDBJ databases">
        <title>The complete genome of Sulfurospirillum sp. JPD-1.</title>
        <authorList>
            <person name="Goris T."/>
        </authorList>
    </citation>
    <scope>NUCLEOTIDE SEQUENCE [LARGE SCALE GENOMIC DNA]</scope>
    <source>
        <strain evidence="6">JPD-1</strain>
    </source>
</reference>
<comment type="similarity">
    <text evidence="1">Belongs to the aldo/keto reductase family.</text>
</comment>
<dbReference type="PANTHER" id="PTHR43827">
    <property type="entry name" value="2,5-DIKETO-D-GLUCONIC ACID REDUCTASE"/>
    <property type="match status" value="1"/>
</dbReference>
<protein>
    <submittedName>
        <fullName evidence="5">Aldo-keto reductase family protein</fullName>
        <ecNumber evidence="5">1.-.-.-</ecNumber>
    </submittedName>
</protein>
<dbReference type="Proteomes" id="UP000217349">
    <property type="component" value="Chromosome"/>
</dbReference>
<accession>A0A290HSE3</accession>
<evidence type="ECO:0000313" key="5">
    <source>
        <dbReference type="EMBL" id="ATB68570.1"/>
    </source>
</evidence>
<evidence type="ECO:0000313" key="6">
    <source>
        <dbReference type="Proteomes" id="UP000217349"/>
    </source>
</evidence>
<evidence type="ECO:0000256" key="3">
    <source>
        <dbReference type="ARBA" id="ARBA00023002"/>
    </source>
</evidence>
<organism evidence="5 6">
    <name type="scientific">Sulfurospirillum diekertiae</name>
    <dbReference type="NCBI Taxonomy" id="1854492"/>
    <lineage>
        <taxon>Bacteria</taxon>
        <taxon>Pseudomonadati</taxon>
        <taxon>Campylobacterota</taxon>
        <taxon>Epsilonproteobacteria</taxon>
        <taxon>Campylobacterales</taxon>
        <taxon>Sulfurospirillaceae</taxon>
        <taxon>Sulfurospirillum</taxon>
    </lineage>
</organism>
<dbReference type="PRINTS" id="PR00069">
    <property type="entry name" value="ALDKETRDTASE"/>
</dbReference>
<dbReference type="CDD" id="cd19071">
    <property type="entry name" value="AKR_AKR1-5-like"/>
    <property type="match status" value="1"/>
</dbReference>
<dbReference type="RefSeq" id="WP_096045775.1">
    <property type="nucleotide sequence ID" value="NZ_CP023275.1"/>
</dbReference>
<dbReference type="EMBL" id="CP023275">
    <property type="protein sequence ID" value="ATB68570.1"/>
    <property type="molecule type" value="Genomic_DNA"/>
</dbReference>
<name>A0A290HSE3_9BACT</name>
<dbReference type="AlphaFoldDB" id="A0A290HSE3"/>
<dbReference type="InterPro" id="IPR020471">
    <property type="entry name" value="AKR"/>
</dbReference>
<dbReference type="Gene3D" id="3.20.20.100">
    <property type="entry name" value="NADP-dependent oxidoreductase domain"/>
    <property type="match status" value="1"/>
</dbReference>
<dbReference type="Pfam" id="PF00248">
    <property type="entry name" value="Aldo_ket_red"/>
    <property type="match status" value="1"/>
</dbReference>
<dbReference type="KEGG" id="sulj:SJPD1_0448"/>
<proteinExistence type="inferred from homology"/>
<gene>
    <name evidence="5" type="ORF">SJPD1_0448</name>
</gene>
<keyword evidence="2" id="KW-0521">NADP</keyword>